<evidence type="ECO:0000313" key="2">
    <source>
        <dbReference type="EMBL" id="OLQ10087.1"/>
    </source>
</evidence>
<proteinExistence type="predicted"/>
<name>A0A1Q9ERP6_SYMMI</name>
<reference evidence="2 3" key="1">
    <citation type="submission" date="2016-02" db="EMBL/GenBank/DDBJ databases">
        <title>Genome analysis of coral dinoflagellate symbionts highlights evolutionary adaptations to a symbiotic lifestyle.</title>
        <authorList>
            <person name="Aranda M."/>
            <person name="Li Y."/>
            <person name="Liew Y.J."/>
            <person name="Baumgarten S."/>
            <person name="Simakov O."/>
            <person name="Wilson M."/>
            <person name="Piel J."/>
            <person name="Ashoor H."/>
            <person name="Bougouffa S."/>
            <person name="Bajic V.B."/>
            <person name="Ryu T."/>
            <person name="Ravasi T."/>
            <person name="Bayer T."/>
            <person name="Micklem G."/>
            <person name="Kim H."/>
            <person name="Bhak J."/>
            <person name="Lajeunesse T.C."/>
            <person name="Voolstra C.R."/>
        </authorList>
    </citation>
    <scope>NUCLEOTIDE SEQUENCE [LARGE SCALE GENOMIC DNA]</scope>
    <source>
        <strain evidence="2 3">CCMP2467</strain>
    </source>
</reference>
<evidence type="ECO:0000256" key="1">
    <source>
        <dbReference type="SAM" id="MobiDB-lite"/>
    </source>
</evidence>
<dbReference type="Proteomes" id="UP000186817">
    <property type="component" value="Unassembled WGS sequence"/>
</dbReference>
<sequence length="173" mass="18193">MMKSAAFSDQLARATNGAHKKAVFKMLCSAFPGEAQDLHRLCAKEVLALANFPPLLAKGAEDEREDFVKDLGHLACLLFDPNHSFKCLGDLCTAVAPLTSLKGEENERQVLALEGRGRQAPDPPLAMPAVALDHGLFVIPVVDAAPGTASTADDSVPVKPTADPLPGEVARAG</sequence>
<dbReference type="EMBL" id="LSRX01000084">
    <property type="protein sequence ID" value="OLQ10087.1"/>
    <property type="molecule type" value="Genomic_DNA"/>
</dbReference>
<comment type="caution">
    <text evidence="2">The sequence shown here is derived from an EMBL/GenBank/DDBJ whole genome shotgun (WGS) entry which is preliminary data.</text>
</comment>
<feature type="region of interest" description="Disordered" evidence="1">
    <location>
        <begin position="148"/>
        <end position="173"/>
    </location>
</feature>
<keyword evidence="3" id="KW-1185">Reference proteome</keyword>
<organism evidence="2 3">
    <name type="scientific">Symbiodinium microadriaticum</name>
    <name type="common">Dinoflagellate</name>
    <name type="synonym">Zooxanthella microadriatica</name>
    <dbReference type="NCBI Taxonomy" id="2951"/>
    <lineage>
        <taxon>Eukaryota</taxon>
        <taxon>Sar</taxon>
        <taxon>Alveolata</taxon>
        <taxon>Dinophyceae</taxon>
        <taxon>Suessiales</taxon>
        <taxon>Symbiodiniaceae</taxon>
        <taxon>Symbiodinium</taxon>
    </lineage>
</organism>
<accession>A0A1Q9ERP6</accession>
<evidence type="ECO:0000313" key="3">
    <source>
        <dbReference type="Proteomes" id="UP000186817"/>
    </source>
</evidence>
<protein>
    <submittedName>
        <fullName evidence="2">Uncharacterized protein</fullName>
    </submittedName>
</protein>
<gene>
    <name evidence="2" type="ORF">AK812_SmicGene6210</name>
</gene>
<dbReference type="OrthoDB" id="10271788at2759"/>
<dbReference type="AlphaFoldDB" id="A0A1Q9ERP6"/>